<feature type="coiled-coil region" evidence="1">
    <location>
        <begin position="31"/>
        <end position="58"/>
    </location>
</feature>
<comment type="caution">
    <text evidence="3">The sequence shown here is derived from an EMBL/GenBank/DDBJ whole genome shotgun (WGS) entry which is preliminary data.</text>
</comment>
<protein>
    <recommendedName>
        <fullName evidence="5">J domain-containing protein</fullName>
    </recommendedName>
</protein>
<accession>A0ABP8Q3K2</accession>
<dbReference type="Proteomes" id="UP001501243">
    <property type="component" value="Unassembled WGS sequence"/>
</dbReference>
<name>A0ABP8Q3K2_9BACT</name>
<proteinExistence type="predicted"/>
<feature type="region of interest" description="Disordered" evidence="2">
    <location>
        <begin position="267"/>
        <end position="292"/>
    </location>
</feature>
<reference evidence="4" key="1">
    <citation type="journal article" date="2019" name="Int. J. Syst. Evol. Microbiol.">
        <title>The Global Catalogue of Microorganisms (GCM) 10K type strain sequencing project: providing services to taxonomists for standard genome sequencing and annotation.</title>
        <authorList>
            <consortium name="The Broad Institute Genomics Platform"/>
            <consortium name="The Broad Institute Genome Sequencing Center for Infectious Disease"/>
            <person name="Wu L."/>
            <person name="Ma J."/>
        </authorList>
    </citation>
    <scope>NUCLEOTIDE SEQUENCE [LARGE SCALE GENOMIC DNA]</scope>
    <source>
        <strain evidence="4">JCM 17841</strain>
    </source>
</reference>
<dbReference type="EMBL" id="BAABGQ010000005">
    <property type="protein sequence ID" value="GAA4496979.1"/>
    <property type="molecule type" value="Genomic_DNA"/>
</dbReference>
<evidence type="ECO:0000313" key="3">
    <source>
        <dbReference type="EMBL" id="GAA4496979.1"/>
    </source>
</evidence>
<evidence type="ECO:0000256" key="2">
    <source>
        <dbReference type="SAM" id="MobiDB-lite"/>
    </source>
</evidence>
<dbReference type="InterPro" id="IPR036869">
    <property type="entry name" value="J_dom_sf"/>
</dbReference>
<evidence type="ECO:0008006" key="5">
    <source>
        <dbReference type="Google" id="ProtNLM"/>
    </source>
</evidence>
<organism evidence="3 4">
    <name type="scientific">Hymenobacter ginsengisoli</name>
    <dbReference type="NCBI Taxonomy" id="1051626"/>
    <lineage>
        <taxon>Bacteria</taxon>
        <taxon>Pseudomonadati</taxon>
        <taxon>Bacteroidota</taxon>
        <taxon>Cytophagia</taxon>
        <taxon>Cytophagales</taxon>
        <taxon>Hymenobacteraceae</taxon>
        <taxon>Hymenobacter</taxon>
    </lineage>
</organism>
<feature type="region of interest" description="Disordered" evidence="2">
    <location>
        <begin position="137"/>
        <end position="175"/>
    </location>
</feature>
<feature type="compositionally biased region" description="Low complexity" evidence="2">
    <location>
        <begin position="164"/>
        <end position="175"/>
    </location>
</feature>
<sequence length="336" mass="36935">MRFVTDTLPERHWLPDRVDAAPASSPAQLAFRHALQEVEELRGQLQRLQASQAAIRQAYWQQVGPVAAAAVAARRALYAPLEAALLSGYLNRAEEQQVTELLVYNARSLQARFGEEETDILARYAPPLPPVEAEPAVGAPLASAEPLPHEQAAAAAQTRRRQQRQQARVAQAKTTAQENEALLVNTKAAYRQLARLHHPDRAAQANAAAQQAQTALMQQITAAYAANDLAALLSLLATAEAAASPSAEAEDLLKRYTEALAQQQAQLSQQLAAARRPEENAPWSGSEKQQRTRLREIKRSLRAETDYLIQLVRHLQEPSSLRQFLRELSASGHEGL</sequence>
<keyword evidence="4" id="KW-1185">Reference proteome</keyword>
<dbReference type="SUPFAM" id="SSF46565">
    <property type="entry name" value="Chaperone J-domain"/>
    <property type="match status" value="1"/>
</dbReference>
<evidence type="ECO:0000313" key="4">
    <source>
        <dbReference type="Proteomes" id="UP001501243"/>
    </source>
</evidence>
<evidence type="ECO:0000256" key="1">
    <source>
        <dbReference type="SAM" id="Coils"/>
    </source>
</evidence>
<dbReference type="Gene3D" id="1.10.287.110">
    <property type="entry name" value="DnaJ domain"/>
    <property type="match status" value="1"/>
</dbReference>
<gene>
    <name evidence="3" type="ORF">GCM10023172_11210</name>
</gene>
<keyword evidence="1" id="KW-0175">Coiled coil</keyword>